<dbReference type="PANTHER" id="PTHR10772:SF13">
    <property type="entry name" value="10 KDA CHAPERONIN 1, CHLOROPLASTIC-RELATED"/>
    <property type="match status" value="1"/>
</dbReference>
<name>A0A9Q1K8X0_9CARY</name>
<dbReference type="InterPro" id="IPR020818">
    <property type="entry name" value="Chaperonin_GroES"/>
</dbReference>
<evidence type="ECO:0000256" key="6">
    <source>
        <dbReference type="ARBA" id="ARBA00023186"/>
    </source>
</evidence>
<evidence type="ECO:0000313" key="9">
    <source>
        <dbReference type="Proteomes" id="UP001153076"/>
    </source>
</evidence>
<comment type="subcellular location">
    <subcellularLocation>
        <location evidence="1">Plastid</location>
        <location evidence="1">Chloroplast</location>
    </subcellularLocation>
</comment>
<sequence length="241" mass="27411">MASATAAFVTMAKPLTLNANTLPCHSNQRLLGLRRNALRINALAKKWEPTKVVPQADRVLIRLEELPEKSAGGVLLPRSAVKYERYLMGQILSVGSEVEEVEPGKKVMFSDINAYEVDLGTESKHCFCKESDLLAVELSGPMRLPATTFWPELNLDAPFCVVCHEKRTRGEWVRVLPKCKHCYHLEDRSTCLTCRSEIIPAIYDDDELKELPLKGEIFDFTLLQRFMIRFDFSRLIRNISV</sequence>
<dbReference type="GO" id="GO:0051087">
    <property type="term" value="F:protein-folding chaperone binding"/>
    <property type="evidence" value="ECO:0007669"/>
    <property type="project" value="TreeGrafter"/>
</dbReference>
<keyword evidence="9" id="KW-1185">Reference proteome</keyword>
<evidence type="ECO:0000313" key="8">
    <source>
        <dbReference type="EMBL" id="KAJ8438497.1"/>
    </source>
</evidence>
<dbReference type="EMBL" id="JAKOGI010000252">
    <property type="protein sequence ID" value="KAJ8438497.1"/>
    <property type="molecule type" value="Genomic_DNA"/>
</dbReference>
<dbReference type="GO" id="GO:0044183">
    <property type="term" value="F:protein folding chaperone"/>
    <property type="evidence" value="ECO:0007669"/>
    <property type="project" value="InterPro"/>
</dbReference>
<keyword evidence="3" id="KW-0150">Chloroplast</keyword>
<dbReference type="PANTHER" id="PTHR10772">
    <property type="entry name" value="10 KDA HEAT SHOCK PROTEIN"/>
    <property type="match status" value="1"/>
</dbReference>
<protein>
    <submittedName>
        <fullName evidence="8">Uncharacterized protein</fullName>
    </submittedName>
</protein>
<dbReference type="Proteomes" id="UP001153076">
    <property type="component" value="Unassembled WGS sequence"/>
</dbReference>
<dbReference type="GO" id="GO:0005739">
    <property type="term" value="C:mitochondrion"/>
    <property type="evidence" value="ECO:0007669"/>
    <property type="project" value="TreeGrafter"/>
</dbReference>
<dbReference type="CDD" id="cd00320">
    <property type="entry name" value="cpn10"/>
    <property type="match status" value="1"/>
</dbReference>
<dbReference type="GO" id="GO:0005524">
    <property type="term" value="F:ATP binding"/>
    <property type="evidence" value="ECO:0007669"/>
    <property type="project" value="InterPro"/>
</dbReference>
<reference evidence="8" key="1">
    <citation type="submission" date="2022-04" db="EMBL/GenBank/DDBJ databases">
        <title>Carnegiea gigantea Genome sequencing and assembly v2.</title>
        <authorList>
            <person name="Copetti D."/>
            <person name="Sanderson M.J."/>
            <person name="Burquez A."/>
            <person name="Wojciechowski M.F."/>
        </authorList>
    </citation>
    <scope>NUCLEOTIDE SEQUENCE</scope>
    <source>
        <strain evidence="8">SGP5-SGP5p</strain>
        <tissue evidence="8">Aerial part</tissue>
    </source>
</reference>
<accession>A0A9Q1K8X0</accession>
<evidence type="ECO:0000256" key="1">
    <source>
        <dbReference type="ARBA" id="ARBA00004229"/>
    </source>
</evidence>
<evidence type="ECO:0000256" key="5">
    <source>
        <dbReference type="ARBA" id="ARBA00022946"/>
    </source>
</evidence>
<keyword evidence="4" id="KW-0934">Plastid</keyword>
<gene>
    <name evidence="8" type="ORF">Cgig2_008984</name>
</gene>
<dbReference type="GO" id="GO:0009507">
    <property type="term" value="C:chloroplast"/>
    <property type="evidence" value="ECO:0007669"/>
    <property type="project" value="UniProtKB-SubCell"/>
</dbReference>
<organism evidence="8 9">
    <name type="scientific">Carnegiea gigantea</name>
    <dbReference type="NCBI Taxonomy" id="171969"/>
    <lineage>
        <taxon>Eukaryota</taxon>
        <taxon>Viridiplantae</taxon>
        <taxon>Streptophyta</taxon>
        <taxon>Embryophyta</taxon>
        <taxon>Tracheophyta</taxon>
        <taxon>Spermatophyta</taxon>
        <taxon>Magnoliopsida</taxon>
        <taxon>eudicotyledons</taxon>
        <taxon>Gunneridae</taxon>
        <taxon>Pentapetalae</taxon>
        <taxon>Caryophyllales</taxon>
        <taxon>Cactineae</taxon>
        <taxon>Cactaceae</taxon>
        <taxon>Cactoideae</taxon>
        <taxon>Echinocereeae</taxon>
        <taxon>Carnegiea</taxon>
    </lineage>
</organism>
<comment type="function">
    <text evidence="7">Functions as a co-chaperone for protein folding in chloroplasts.</text>
</comment>
<keyword evidence="6" id="KW-0143">Chaperone</keyword>
<dbReference type="OrthoDB" id="184876at2759"/>
<dbReference type="SUPFAM" id="SSF50129">
    <property type="entry name" value="GroES-like"/>
    <property type="match status" value="1"/>
</dbReference>
<dbReference type="InterPro" id="IPR037124">
    <property type="entry name" value="Chaperonin_GroES_sf"/>
</dbReference>
<proteinExistence type="inferred from homology"/>
<keyword evidence="5" id="KW-0809">Transit peptide</keyword>
<dbReference type="FunFam" id="2.30.33.40:FF:000008">
    <property type="entry name" value="10 kDa chaperonin"/>
    <property type="match status" value="1"/>
</dbReference>
<dbReference type="GO" id="GO:0051082">
    <property type="term" value="F:unfolded protein binding"/>
    <property type="evidence" value="ECO:0007669"/>
    <property type="project" value="TreeGrafter"/>
</dbReference>
<comment type="caution">
    <text evidence="8">The sequence shown here is derived from an EMBL/GenBank/DDBJ whole genome shotgun (WGS) entry which is preliminary data.</text>
</comment>
<dbReference type="Pfam" id="PF00166">
    <property type="entry name" value="Cpn10"/>
    <property type="match status" value="1"/>
</dbReference>
<comment type="similarity">
    <text evidence="2">Belongs to the GroES chaperonin family.</text>
</comment>
<evidence type="ECO:0000256" key="7">
    <source>
        <dbReference type="ARBA" id="ARBA00055769"/>
    </source>
</evidence>
<evidence type="ECO:0000256" key="2">
    <source>
        <dbReference type="ARBA" id="ARBA00006975"/>
    </source>
</evidence>
<evidence type="ECO:0000256" key="3">
    <source>
        <dbReference type="ARBA" id="ARBA00022528"/>
    </source>
</evidence>
<dbReference type="Gene3D" id="2.30.33.40">
    <property type="entry name" value="GroES chaperonin"/>
    <property type="match status" value="1"/>
</dbReference>
<dbReference type="GO" id="GO:0046872">
    <property type="term" value="F:metal ion binding"/>
    <property type="evidence" value="ECO:0007669"/>
    <property type="project" value="TreeGrafter"/>
</dbReference>
<dbReference type="InterPro" id="IPR011032">
    <property type="entry name" value="GroES-like_sf"/>
</dbReference>
<dbReference type="SMART" id="SM00883">
    <property type="entry name" value="Cpn10"/>
    <property type="match status" value="1"/>
</dbReference>
<evidence type="ECO:0000256" key="4">
    <source>
        <dbReference type="ARBA" id="ARBA00022640"/>
    </source>
</evidence>
<dbReference type="AlphaFoldDB" id="A0A9Q1K8X0"/>
<dbReference type="SUPFAM" id="SSF57850">
    <property type="entry name" value="RING/U-box"/>
    <property type="match status" value="1"/>
</dbReference>